<sequence length="513" mass="55435">MDHYGILSIVPPILAIVLALKTKNIIVSLFFGLYFGAIVLAGWNPVAAFANLIPDFIYAQVATDSNMQSITNLCIIGGFVALISASGGAAAFAKTAEKWVKKKRTAETAMWLGGLFVWFTDSGNSLLVGPIFQPIAERFRVSREKFAYILDATSSPICALVPVISWGVYIMGLIDAELEKIPNLADSSWNLFLEAIPYQFYNILTLVMVGYICLTQFDFGPMLKAQKRAEQTGKTIRDGGVPMRSTVEVKLPEGVEPKAISVVVPLAIMLITMFTIFFLNGFPQKSIDGIVIRQGIALGFILGGIAAGFINCKLRIFTPKQVENKVFDGMKDMMFLIVMMILSWSLGSVCSQMGTAYYILEVTQDFLNPAVLPAILFLIGCCMSLATGSSWGTFAILIPIGFPIAAIMGTPLAVTVAAVISGGVFGDQCSPISDTTMLASMGSACDHIDHFRTQFPYACTVAAVSVVLYLIAGYTEHAWIVIAGAAILFAVVAVLHKISVRLLKNTKSEYPLS</sequence>
<feature type="transmembrane region" description="Helical" evidence="6">
    <location>
        <begin position="198"/>
        <end position="219"/>
    </location>
</feature>
<dbReference type="OrthoDB" id="9762978at2"/>
<organism evidence="8 9">
    <name type="scientific">Emergencia timonensis</name>
    <dbReference type="NCBI Taxonomy" id="1776384"/>
    <lineage>
        <taxon>Bacteria</taxon>
        <taxon>Bacillati</taxon>
        <taxon>Bacillota</taxon>
        <taxon>Clostridia</taxon>
        <taxon>Peptostreptococcales</taxon>
        <taxon>Anaerovoracaceae</taxon>
        <taxon>Emergencia</taxon>
    </lineage>
</organism>
<comment type="subcellular location">
    <subcellularLocation>
        <location evidence="1">Cell membrane</location>
        <topology evidence="1">Multi-pass membrane protein</topology>
    </subcellularLocation>
</comment>
<feature type="transmembrane region" description="Helical" evidence="6">
    <location>
        <begin position="70"/>
        <end position="93"/>
    </location>
</feature>
<evidence type="ECO:0000256" key="2">
    <source>
        <dbReference type="ARBA" id="ARBA00022475"/>
    </source>
</evidence>
<evidence type="ECO:0000256" key="5">
    <source>
        <dbReference type="ARBA" id="ARBA00023136"/>
    </source>
</evidence>
<proteinExistence type="predicted"/>
<evidence type="ECO:0000256" key="4">
    <source>
        <dbReference type="ARBA" id="ARBA00022989"/>
    </source>
</evidence>
<evidence type="ECO:0000259" key="7">
    <source>
        <dbReference type="Pfam" id="PF03553"/>
    </source>
</evidence>
<evidence type="ECO:0000256" key="6">
    <source>
        <dbReference type="SAM" id="Phobius"/>
    </source>
</evidence>
<evidence type="ECO:0000313" key="8">
    <source>
        <dbReference type="EMBL" id="RHJ89717.1"/>
    </source>
</evidence>
<evidence type="ECO:0000256" key="3">
    <source>
        <dbReference type="ARBA" id="ARBA00022692"/>
    </source>
</evidence>
<comment type="caution">
    <text evidence="8">The sequence shown here is derived from an EMBL/GenBank/DDBJ whole genome shotgun (WGS) entry which is preliminary data.</text>
</comment>
<feature type="transmembrane region" description="Helical" evidence="6">
    <location>
        <begin position="6"/>
        <end position="22"/>
    </location>
</feature>
<protein>
    <submittedName>
        <fullName evidence="8">Sodium:proton antiporter</fullName>
    </submittedName>
</protein>
<dbReference type="InterPro" id="IPR018461">
    <property type="entry name" value="Na/H_Antiport_NhaC-like_C"/>
</dbReference>
<dbReference type="STRING" id="1776384.GCA_900086585_03068"/>
<reference evidence="8 9" key="1">
    <citation type="submission" date="2018-08" db="EMBL/GenBank/DDBJ databases">
        <title>A genome reference for cultivated species of the human gut microbiota.</title>
        <authorList>
            <person name="Zou Y."/>
            <person name="Xue W."/>
            <person name="Luo G."/>
        </authorList>
    </citation>
    <scope>NUCLEOTIDE SEQUENCE [LARGE SCALE GENOMIC DNA]</scope>
    <source>
        <strain evidence="8 9">AM07-24</strain>
    </source>
</reference>
<dbReference type="Proteomes" id="UP000284841">
    <property type="component" value="Unassembled WGS sequence"/>
</dbReference>
<feature type="transmembrane region" description="Helical" evidence="6">
    <location>
        <begin position="29"/>
        <end position="50"/>
    </location>
</feature>
<name>A0A415E7F7_9FIRM</name>
<dbReference type="AlphaFoldDB" id="A0A415E7F7"/>
<dbReference type="PANTHER" id="PTHR43478:SF1">
    <property type="entry name" value="NA+_H+ ANTIPORTER NHAC-LIKE C-TERMINAL DOMAIN-CONTAINING PROTEIN"/>
    <property type="match status" value="1"/>
</dbReference>
<dbReference type="PANTHER" id="PTHR43478">
    <property type="entry name" value="NA+/H+ ANTIPORTER-RELATED"/>
    <property type="match status" value="1"/>
</dbReference>
<dbReference type="EMBL" id="QRMS01000001">
    <property type="protein sequence ID" value="RHJ89717.1"/>
    <property type="molecule type" value="Genomic_DNA"/>
</dbReference>
<feature type="transmembrane region" description="Helical" evidence="6">
    <location>
        <begin position="291"/>
        <end position="312"/>
    </location>
</feature>
<dbReference type="RefSeq" id="WP_118333771.1">
    <property type="nucleotide sequence ID" value="NZ_AP025567.1"/>
</dbReference>
<evidence type="ECO:0000313" key="9">
    <source>
        <dbReference type="Proteomes" id="UP000284841"/>
    </source>
</evidence>
<feature type="transmembrane region" description="Helical" evidence="6">
    <location>
        <begin position="455"/>
        <end position="472"/>
    </location>
</feature>
<feature type="transmembrane region" description="Helical" evidence="6">
    <location>
        <begin position="478"/>
        <end position="498"/>
    </location>
</feature>
<feature type="transmembrane region" description="Helical" evidence="6">
    <location>
        <begin position="148"/>
        <end position="174"/>
    </location>
</feature>
<keyword evidence="4 6" id="KW-1133">Transmembrane helix</keyword>
<dbReference type="GO" id="GO:0005886">
    <property type="term" value="C:plasma membrane"/>
    <property type="evidence" value="ECO:0007669"/>
    <property type="project" value="UniProtKB-SubCell"/>
</dbReference>
<feature type="transmembrane region" description="Helical" evidence="6">
    <location>
        <begin position="371"/>
        <end position="398"/>
    </location>
</feature>
<keyword evidence="9" id="KW-1185">Reference proteome</keyword>
<keyword evidence="5 6" id="KW-0472">Membrane</keyword>
<gene>
    <name evidence="8" type="ORF">DW099_03885</name>
</gene>
<feature type="domain" description="Na+/H+ antiporter NhaC-like C-terminal" evidence="7">
    <location>
        <begin position="158"/>
        <end position="473"/>
    </location>
</feature>
<accession>A0A415E7F7</accession>
<keyword evidence="2" id="KW-1003">Cell membrane</keyword>
<feature type="transmembrane region" description="Helical" evidence="6">
    <location>
        <begin position="259"/>
        <end position="279"/>
    </location>
</feature>
<feature type="transmembrane region" description="Helical" evidence="6">
    <location>
        <begin position="333"/>
        <end position="359"/>
    </location>
</feature>
<keyword evidence="3 6" id="KW-0812">Transmembrane</keyword>
<evidence type="ECO:0000256" key="1">
    <source>
        <dbReference type="ARBA" id="ARBA00004651"/>
    </source>
</evidence>
<dbReference type="Pfam" id="PF03553">
    <property type="entry name" value="Na_H_antiporter"/>
    <property type="match status" value="1"/>
</dbReference>